<protein>
    <recommendedName>
        <fullName evidence="4">DUF3742 domain-containing protein</fullName>
    </recommendedName>
</protein>
<dbReference type="PATRIC" id="fig|251720.4.peg.1927"/>
<dbReference type="AlphaFoldDB" id="A0A0Q0CK00"/>
<gene>
    <name evidence="2" type="ORF">ALO41_200278</name>
</gene>
<comment type="caution">
    <text evidence="2">The sequence shown here is derived from an EMBL/GenBank/DDBJ whole genome shotgun (WGS) entry which is preliminary data.</text>
</comment>
<dbReference type="RefSeq" id="WP_157887992.1">
    <property type="nucleotide sequence ID" value="NZ_LIHQ01000216.1"/>
</dbReference>
<keyword evidence="1" id="KW-0472">Membrane</keyword>
<dbReference type="InterPro" id="IPR022213">
    <property type="entry name" value="DUF3742"/>
</dbReference>
<keyword evidence="1" id="KW-1133">Transmembrane helix</keyword>
<evidence type="ECO:0008006" key="4">
    <source>
        <dbReference type="Google" id="ProtNLM"/>
    </source>
</evidence>
<accession>A0A0Q0CK00</accession>
<evidence type="ECO:0000313" key="2">
    <source>
        <dbReference type="EMBL" id="KPZ12430.1"/>
    </source>
</evidence>
<evidence type="ECO:0000313" key="3">
    <source>
        <dbReference type="Proteomes" id="UP000050266"/>
    </source>
</evidence>
<keyword evidence="1" id="KW-0812">Transmembrane</keyword>
<organism evidence="2 3">
    <name type="scientific">Pseudomonas amygdali pv. ulmi</name>
    <dbReference type="NCBI Taxonomy" id="251720"/>
    <lineage>
        <taxon>Bacteria</taxon>
        <taxon>Pseudomonadati</taxon>
        <taxon>Pseudomonadota</taxon>
        <taxon>Gammaproteobacteria</taxon>
        <taxon>Pseudomonadales</taxon>
        <taxon>Pseudomonadaceae</taxon>
        <taxon>Pseudomonas</taxon>
        <taxon>Pseudomonas amygdali</taxon>
    </lineage>
</organism>
<name>A0A0Q0CK00_PSEA0</name>
<feature type="transmembrane region" description="Helical" evidence="1">
    <location>
        <begin position="64"/>
        <end position="86"/>
    </location>
</feature>
<dbReference type="EMBL" id="LJRQ01000195">
    <property type="protein sequence ID" value="KPZ12430.1"/>
    <property type="molecule type" value="Genomic_DNA"/>
</dbReference>
<reference evidence="2 3" key="1">
    <citation type="submission" date="2015-09" db="EMBL/GenBank/DDBJ databases">
        <title>Genome announcement of multiple Pseudomonas syringae strains.</title>
        <authorList>
            <person name="Thakur S."/>
            <person name="Wang P.W."/>
            <person name="Gong Y."/>
            <person name="Weir B.S."/>
            <person name="Guttman D.S."/>
        </authorList>
    </citation>
    <scope>NUCLEOTIDE SEQUENCE [LARGE SCALE GENOMIC DNA]</scope>
    <source>
        <strain evidence="2 3">ICMP3962</strain>
    </source>
</reference>
<dbReference type="Proteomes" id="UP000050266">
    <property type="component" value="Unassembled WGS sequence"/>
</dbReference>
<proteinExistence type="predicted"/>
<sequence length="124" mass="13526">MASKNTAHSGGMMLGKAVRFCLQATAELEAWSEKALSRLGMGNRSSHFVSRAVGWTVKALMVGVLLYTSIWVAAAVSVIVFFALMLGGGNSAETAQEEEEEDRRTLVYYTPEQFNDTPDQGFID</sequence>
<dbReference type="Pfam" id="PF12553">
    <property type="entry name" value="DUF3742"/>
    <property type="match status" value="1"/>
</dbReference>
<evidence type="ECO:0000256" key="1">
    <source>
        <dbReference type="SAM" id="Phobius"/>
    </source>
</evidence>